<evidence type="ECO:0000259" key="1">
    <source>
        <dbReference type="Pfam" id="PF13403"/>
    </source>
</evidence>
<proteinExistence type="predicted"/>
<reference evidence="2 3" key="1">
    <citation type="submission" date="2016-12" db="EMBL/GenBank/DDBJ databases">
        <title>The draft genome sequence of HSLHS2.</title>
        <authorList>
            <person name="Hu D."/>
            <person name="Wang L."/>
            <person name="Shao Z."/>
        </authorList>
    </citation>
    <scope>NUCLEOTIDE SEQUENCE [LARGE SCALE GENOMIC DNA]</scope>
    <source>
        <strain evidence="2">MCCC 1A06712</strain>
    </source>
</reference>
<dbReference type="SUPFAM" id="SSF51294">
    <property type="entry name" value="Hedgehog/intein (Hint) domain"/>
    <property type="match status" value="1"/>
</dbReference>
<dbReference type="EMBL" id="MSPP01000001">
    <property type="protein sequence ID" value="OUD10965.1"/>
    <property type="molecule type" value="Genomic_DNA"/>
</dbReference>
<dbReference type="InterPro" id="IPR036844">
    <property type="entry name" value="Hint_dom_sf"/>
</dbReference>
<sequence length="210" mass="22844">MPNGTDNGLHKGHDKNGNAYGYGKNKTEFPCFAVGTAVLTPTGQIPIENLTIGDLVQTMDHGAKPVRWIGKSIVDATGRLAPVIIPKGAIDNERDLIVSPQHRILVSTTSATLYLGEPQVLVPAISMVGWMGIHQKPMAEITYVHVMFDQHEVIFTEGAATESLLIGPQSRLDLPTEALDEIFEIFPDLIEKAHIPARPCVPNRLARALL</sequence>
<dbReference type="InterPro" id="IPR028992">
    <property type="entry name" value="Hedgehog/Intein_dom"/>
</dbReference>
<dbReference type="Gene3D" id="2.170.16.10">
    <property type="entry name" value="Hedgehog/Intein (Hint) domain"/>
    <property type="match status" value="1"/>
</dbReference>
<organism evidence="2 3">
    <name type="scientific">Marivivens niveibacter</name>
    <dbReference type="NCBI Taxonomy" id="1930667"/>
    <lineage>
        <taxon>Bacteria</taxon>
        <taxon>Pseudomonadati</taxon>
        <taxon>Pseudomonadota</taxon>
        <taxon>Alphaproteobacteria</taxon>
        <taxon>Rhodobacterales</taxon>
        <taxon>Paracoccaceae</taxon>
        <taxon>Marivivens group</taxon>
        <taxon>Marivivens</taxon>
    </lineage>
</organism>
<comment type="caution">
    <text evidence="2">The sequence shown here is derived from an EMBL/GenBank/DDBJ whole genome shotgun (WGS) entry which is preliminary data.</text>
</comment>
<evidence type="ECO:0000313" key="3">
    <source>
        <dbReference type="Proteomes" id="UP000194664"/>
    </source>
</evidence>
<accession>A0A251X3I4</accession>
<dbReference type="InterPro" id="IPR006141">
    <property type="entry name" value="Intein_N"/>
</dbReference>
<dbReference type="RefSeq" id="WP_086450603.1">
    <property type="nucleotide sequence ID" value="NZ_MSPP01000001.1"/>
</dbReference>
<name>A0A251X3I4_9RHOB</name>
<feature type="domain" description="Hedgehog/Intein (Hint)" evidence="1">
    <location>
        <begin position="30"/>
        <end position="167"/>
    </location>
</feature>
<keyword evidence="3" id="KW-1185">Reference proteome</keyword>
<dbReference type="OrthoDB" id="6305173at2"/>
<dbReference type="Proteomes" id="UP000194664">
    <property type="component" value="Unassembled WGS sequence"/>
</dbReference>
<dbReference type="AlphaFoldDB" id="A0A251X3I4"/>
<gene>
    <name evidence="2" type="ORF">BVC71_05750</name>
</gene>
<dbReference type="Pfam" id="PF13403">
    <property type="entry name" value="Hint_2"/>
    <property type="match status" value="1"/>
</dbReference>
<dbReference type="GO" id="GO:0016539">
    <property type="term" value="P:intein-mediated protein splicing"/>
    <property type="evidence" value="ECO:0007669"/>
    <property type="project" value="InterPro"/>
</dbReference>
<dbReference type="PROSITE" id="PS50817">
    <property type="entry name" value="INTEIN_N_TER"/>
    <property type="match status" value="1"/>
</dbReference>
<protein>
    <recommendedName>
        <fullName evidence="1">Hedgehog/Intein (Hint) domain-containing protein</fullName>
    </recommendedName>
</protein>
<evidence type="ECO:0000313" key="2">
    <source>
        <dbReference type="EMBL" id="OUD10965.1"/>
    </source>
</evidence>